<dbReference type="EMBL" id="MGGB01000051">
    <property type="protein sequence ID" value="OGM18236.1"/>
    <property type="molecule type" value="Genomic_DNA"/>
</dbReference>
<accession>A0A1F7XT74</accession>
<dbReference type="GO" id="GO:0003677">
    <property type="term" value="F:DNA binding"/>
    <property type="evidence" value="ECO:0007669"/>
    <property type="project" value="InterPro"/>
</dbReference>
<feature type="domain" description="UVR" evidence="4">
    <location>
        <begin position="250"/>
        <end position="284"/>
    </location>
</feature>
<sequence>MNIEYRNGKKKDKLKQSTEIYSGIVEQLLRPTGIPDPEVSIRPVSTQVKDVIEQIKKHVIKKQRTLVTTLTKKTAEDLATYMNEKGIKVHYLHSDIQTLERSNILDDLRKGNFDCLIGVNLLREGLDLPEVALVAILDADKEGFLRSEVSLIQTMGRAARHVEGKVILYADKITGSIERALEEVKRRRQYQIKINKKYGIVPRSIEKPIREKIVEAEQETEIQKLFDDKYTSYKTLPDIDIAGLTPLDRRKLAKKLRSEMKIAAQDLNFELAIEIRDKLKNLEN</sequence>
<dbReference type="InterPro" id="IPR001943">
    <property type="entry name" value="UVR_dom"/>
</dbReference>
<comment type="caution">
    <text evidence="6">The sequence shown here is derived from an EMBL/GenBank/DDBJ whole genome shotgun (WGS) entry which is preliminary data.</text>
</comment>
<dbReference type="InterPro" id="IPR001650">
    <property type="entry name" value="Helicase_C-like"/>
</dbReference>
<evidence type="ECO:0000256" key="1">
    <source>
        <dbReference type="ARBA" id="ARBA00008533"/>
    </source>
</evidence>
<dbReference type="PANTHER" id="PTHR24029:SF0">
    <property type="entry name" value="UVRABC SYSTEM PROTEIN B"/>
    <property type="match status" value="1"/>
</dbReference>
<dbReference type="PROSITE" id="PS50151">
    <property type="entry name" value="UVR"/>
    <property type="match status" value="1"/>
</dbReference>
<dbReference type="Gene3D" id="4.10.860.10">
    <property type="entry name" value="UVR domain"/>
    <property type="match status" value="1"/>
</dbReference>
<evidence type="ECO:0000313" key="6">
    <source>
        <dbReference type="EMBL" id="OGM18236.1"/>
    </source>
</evidence>
<dbReference type="PROSITE" id="PS51194">
    <property type="entry name" value="HELICASE_CTER"/>
    <property type="match status" value="1"/>
</dbReference>
<dbReference type="GO" id="GO:0006289">
    <property type="term" value="P:nucleotide-excision repair"/>
    <property type="evidence" value="ECO:0007669"/>
    <property type="project" value="InterPro"/>
</dbReference>
<dbReference type="AlphaFoldDB" id="A0A1F7XT74"/>
<dbReference type="Pfam" id="PF12344">
    <property type="entry name" value="UvrB"/>
    <property type="match status" value="1"/>
</dbReference>
<dbReference type="SUPFAM" id="SSF46600">
    <property type="entry name" value="C-terminal UvrC-binding domain of UvrB"/>
    <property type="match status" value="1"/>
</dbReference>
<dbReference type="Gene3D" id="3.40.50.300">
    <property type="entry name" value="P-loop containing nucleotide triphosphate hydrolases"/>
    <property type="match status" value="1"/>
</dbReference>
<name>A0A1F7XT74_9BACT</name>
<organism evidence="6 7">
    <name type="scientific">Candidatus Woesebacteria bacterium RIFCSPHIGHO2_01_FULL_37_10</name>
    <dbReference type="NCBI Taxonomy" id="1802489"/>
    <lineage>
        <taxon>Bacteria</taxon>
        <taxon>Candidatus Woeseibacteriota</taxon>
    </lineage>
</organism>
<dbReference type="InterPro" id="IPR027417">
    <property type="entry name" value="P-loop_NTPase"/>
</dbReference>
<dbReference type="InterPro" id="IPR036876">
    <property type="entry name" value="UVR_dom_sf"/>
</dbReference>
<dbReference type="InterPro" id="IPR004807">
    <property type="entry name" value="UvrB"/>
</dbReference>
<dbReference type="InterPro" id="IPR024759">
    <property type="entry name" value="UvrB_YAD/RRR_dom"/>
</dbReference>
<protein>
    <recommendedName>
        <fullName evidence="3">UvrABC system protein B</fullName>
    </recommendedName>
</protein>
<evidence type="ECO:0000259" key="4">
    <source>
        <dbReference type="PROSITE" id="PS50151"/>
    </source>
</evidence>
<dbReference type="SMART" id="SM00490">
    <property type="entry name" value="HELICc"/>
    <property type="match status" value="1"/>
</dbReference>
<reference evidence="6 7" key="1">
    <citation type="journal article" date="2016" name="Nat. Commun.">
        <title>Thousands of microbial genomes shed light on interconnected biogeochemical processes in an aquifer system.</title>
        <authorList>
            <person name="Anantharaman K."/>
            <person name="Brown C.T."/>
            <person name="Hug L.A."/>
            <person name="Sharon I."/>
            <person name="Castelle C.J."/>
            <person name="Probst A.J."/>
            <person name="Thomas B.C."/>
            <person name="Singh A."/>
            <person name="Wilkins M.J."/>
            <person name="Karaoz U."/>
            <person name="Brodie E.L."/>
            <person name="Williams K.H."/>
            <person name="Hubbard S.S."/>
            <person name="Banfield J.F."/>
        </authorList>
    </citation>
    <scope>NUCLEOTIDE SEQUENCE [LARGE SCALE GENOMIC DNA]</scope>
</reference>
<dbReference type="Proteomes" id="UP000178446">
    <property type="component" value="Unassembled WGS sequence"/>
</dbReference>
<evidence type="ECO:0000256" key="3">
    <source>
        <dbReference type="ARBA" id="ARBA00029504"/>
    </source>
</evidence>
<dbReference type="PANTHER" id="PTHR24029">
    <property type="entry name" value="UVRABC SYSTEM PROTEIN B"/>
    <property type="match status" value="1"/>
</dbReference>
<evidence type="ECO:0000259" key="5">
    <source>
        <dbReference type="PROSITE" id="PS51194"/>
    </source>
</evidence>
<feature type="domain" description="Helicase C-terminal" evidence="5">
    <location>
        <begin position="47"/>
        <end position="209"/>
    </location>
</feature>
<dbReference type="Pfam" id="PF02151">
    <property type="entry name" value="UVR"/>
    <property type="match status" value="1"/>
</dbReference>
<dbReference type="GO" id="GO:0005524">
    <property type="term" value="F:ATP binding"/>
    <property type="evidence" value="ECO:0007669"/>
    <property type="project" value="InterPro"/>
</dbReference>
<dbReference type="Pfam" id="PF00271">
    <property type="entry name" value="Helicase_C"/>
    <property type="match status" value="1"/>
</dbReference>
<evidence type="ECO:0000313" key="7">
    <source>
        <dbReference type="Proteomes" id="UP000178446"/>
    </source>
</evidence>
<dbReference type="SUPFAM" id="SSF52540">
    <property type="entry name" value="P-loop containing nucleoside triphosphate hydrolases"/>
    <property type="match status" value="1"/>
</dbReference>
<dbReference type="GO" id="GO:0009380">
    <property type="term" value="C:excinuclease repair complex"/>
    <property type="evidence" value="ECO:0007669"/>
    <property type="project" value="InterPro"/>
</dbReference>
<comment type="similarity">
    <text evidence="1">Belongs to the UvrB family.</text>
</comment>
<gene>
    <name evidence="6" type="ORF">A2685_01725</name>
</gene>
<comment type="subunit">
    <text evidence="2">Forms a heterotetramer with UvrA during the search for lesions. Interacts with UvrC in an incision complex.</text>
</comment>
<evidence type="ECO:0000256" key="2">
    <source>
        <dbReference type="ARBA" id="ARBA00026033"/>
    </source>
</evidence>
<dbReference type="GO" id="GO:0016887">
    <property type="term" value="F:ATP hydrolysis activity"/>
    <property type="evidence" value="ECO:0007669"/>
    <property type="project" value="InterPro"/>
</dbReference>
<proteinExistence type="inferred from homology"/>